<sequence>MINEMDSSSMVSSTQSTYTTGVEEICEGVSSKSYFFMPGASVGELLRRRDDNALEDFGAFQAGWDDMPLDGYMADGGRYRRRRHATLSAPRGSNLYQVEAHQPHYQTVDYNNLNGGIARHYEPIQDSVLSGPTMSSLLTLGGDIFGRLAPYSAWHIEAHQFRIEVSGTGADAREVAKPTPEGIHRDGVTFVMMLMAKRSNTVNGESTIYNLEKNPIEKFTLDEPLDMAIVNDERVFHGVSPIEQLDGNVPAVRDVLVITYRHKP</sequence>
<dbReference type="Proteomes" id="UP001611162">
    <property type="component" value="Unassembled WGS sequence"/>
</dbReference>
<keyword evidence="2" id="KW-1185">Reference proteome</keyword>
<gene>
    <name evidence="1" type="ORF">ACH4TF_05975</name>
</gene>
<dbReference type="InterPro" id="IPR018724">
    <property type="entry name" value="2OG-Fe_dioxygenase"/>
</dbReference>
<dbReference type="GO" id="GO:0051213">
    <property type="term" value="F:dioxygenase activity"/>
    <property type="evidence" value="ECO:0007669"/>
    <property type="project" value="UniProtKB-KW"/>
</dbReference>
<dbReference type="RefSeq" id="WP_397612327.1">
    <property type="nucleotide sequence ID" value="NZ_JBIRRB010000002.1"/>
</dbReference>
<proteinExistence type="predicted"/>
<evidence type="ECO:0000313" key="2">
    <source>
        <dbReference type="Proteomes" id="UP001611162"/>
    </source>
</evidence>
<name>A0ABW7SXN6_9ACTN</name>
<reference evidence="1 2" key="1">
    <citation type="submission" date="2024-10" db="EMBL/GenBank/DDBJ databases">
        <title>The Natural Products Discovery Center: Release of the First 8490 Sequenced Strains for Exploring Actinobacteria Biosynthetic Diversity.</title>
        <authorList>
            <person name="Kalkreuter E."/>
            <person name="Kautsar S.A."/>
            <person name="Yang D."/>
            <person name="Bader C.D."/>
            <person name="Teijaro C.N."/>
            <person name="Fluegel L."/>
            <person name="Davis C.M."/>
            <person name="Simpson J.R."/>
            <person name="Lauterbach L."/>
            <person name="Steele A.D."/>
            <person name="Gui C."/>
            <person name="Meng S."/>
            <person name="Li G."/>
            <person name="Viehrig K."/>
            <person name="Ye F."/>
            <person name="Su P."/>
            <person name="Kiefer A.F."/>
            <person name="Nichols A."/>
            <person name="Cepeda A.J."/>
            <person name="Yan W."/>
            <person name="Fan B."/>
            <person name="Jiang Y."/>
            <person name="Adhikari A."/>
            <person name="Zheng C.-J."/>
            <person name="Schuster L."/>
            <person name="Cowan T.M."/>
            <person name="Smanski M.J."/>
            <person name="Chevrette M.G."/>
            <person name="De Carvalho L.P.S."/>
            <person name="Shen B."/>
        </authorList>
    </citation>
    <scope>NUCLEOTIDE SEQUENCE [LARGE SCALE GENOMIC DNA]</scope>
    <source>
        <strain evidence="1 2">NPDC020979</strain>
    </source>
</reference>
<dbReference type="Pfam" id="PF10014">
    <property type="entry name" value="2OG-Fe_Oxy_2"/>
    <property type="match status" value="1"/>
</dbReference>
<accession>A0ABW7SXN6</accession>
<dbReference type="EMBL" id="JBIRRB010000002">
    <property type="protein sequence ID" value="MFI0909993.1"/>
    <property type="molecule type" value="Genomic_DNA"/>
</dbReference>
<keyword evidence="1" id="KW-0560">Oxidoreductase</keyword>
<protein>
    <submittedName>
        <fullName evidence="1">2OG-Fe dioxygenase family protein</fullName>
    </submittedName>
</protein>
<dbReference type="Gene3D" id="2.60.120.620">
    <property type="entry name" value="q2cbj1_9rhob like domain"/>
    <property type="match status" value="1"/>
</dbReference>
<keyword evidence="1" id="KW-0223">Dioxygenase</keyword>
<evidence type="ECO:0000313" key="1">
    <source>
        <dbReference type="EMBL" id="MFI0909993.1"/>
    </source>
</evidence>
<comment type="caution">
    <text evidence="1">The sequence shown here is derived from an EMBL/GenBank/DDBJ whole genome shotgun (WGS) entry which is preliminary data.</text>
</comment>
<organism evidence="1 2">
    <name type="scientific">Streptomyces abikoensis</name>
    <dbReference type="NCBI Taxonomy" id="97398"/>
    <lineage>
        <taxon>Bacteria</taxon>
        <taxon>Bacillati</taxon>
        <taxon>Actinomycetota</taxon>
        <taxon>Actinomycetes</taxon>
        <taxon>Kitasatosporales</taxon>
        <taxon>Streptomycetaceae</taxon>
        <taxon>Streptomyces</taxon>
    </lineage>
</organism>